<accession>A0A5D8ZFM1</accession>
<dbReference type="OrthoDB" id="1246428at2"/>
<dbReference type="RefSeq" id="WP_149388800.1">
    <property type="nucleotide sequence ID" value="NZ_VTRU01000005.1"/>
</dbReference>
<evidence type="ECO:0000313" key="1">
    <source>
        <dbReference type="EMBL" id="TZF93719.1"/>
    </source>
</evidence>
<organism evidence="1 2">
    <name type="scientific">Chryseobacterium panacisoli</name>
    <dbReference type="NCBI Taxonomy" id="1807141"/>
    <lineage>
        <taxon>Bacteria</taxon>
        <taxon>Pseudomonadati</taxon>
        <taxon>Bacteroidota</taxon>
        <taxon>Flavobacteriia</taxon>
        <taxon>Flavobacteriales</taxon>
        <taxon>Weeksellaceae</taxon>
        <taxon>Chryseobacterium group</taxon>
        <taxon>Chryseobacterium</taxon>
    </lineage>
</organism>
<name>A0A5D8ZFM1_9FLAO</name>
<dbReference type="AlphaFoldDB" id="A0A5D8ZFM1"/>
<gene>
    <name evidence="1" type="ORF">FW781_18695</name>
</gene>
<proteinExistence type="predicted"/>
<dbReference type="EMBL" id="VTRU01000005">
    <property type="protein sequence ID" value="TZF93719.1"/>
    <property type="molecule type" value="Genomic_DNA"/>
</dbReference>
<sequence length="172" mass="19957">MASKISILNTIDNVIEYAKPLLDKYEVYVYIEYRDSGKVWHTLLENNIKEIDINESYSCFFLSTKLIDVSQKISFYSDEIYGYTIEGTGGREDGDNIEQTALRMISKTPEKNIKSFFNALLNMLKKDADYDKGVYSGAGTFYKDIFYLKSMGQSKIFWFDFKRKDKPIKITG</sequence>
<comment type="caution">
    <text evidence="1">The sequence shown here is derived from an EMBL/GenBank/DDBJ whole genome shotgun (WGS) entry which is preliminary data.</text>
</comment>
<keyword evidence="2" id="KW-1185">Reference proteome</keyword>
<evidence type="ECO:0000313" key="2">
    <source>
        <dbReference type="Proteomes" id="UP000323884"/>
    </source>
</evidence>
<protein>
    <submittedName>
        <fullName evidence="1">Uncharacterized protein</fullName>
    </submittedName>
</protein>
<dbReference type="Proteomes" id="UP000323884">
    <property type="component" value="Unassembled WGS sequence"/>
</dbReference>
<reference evidence="1 2" key="1">
    <citation type="submission" date="2019-08" db="EMBL/GenBank/DDBJ databases">
        <title>Draft genome sequence of Chryseobacterium sp. Gsoil 183.</title>
        <authorList>
            <person name="Im W.-T."/>
        </authorList>
    </citation>
    <scope>NUCLEOTIDE SEQUENCE [LARGE SCALE GENOMIC DNA]</scope>
    <source>
        <strain evidence="1 2">Gsoil 183</strain>
    </source>
</reference>